<sequence>VLECFRRYVRQATAAAWKMGKGPALTYVKDYDDKEPLAPSAADKARGAIPFLRTYLKYVYPASVPVAGERVVRGRIRMTPGEYEPFQFAIKALKDLPACRAEVVGKLPAGLTAEILQVECVPTRTKGGSRSKNWHVQPYRLWPKEIFPTADVTGGDAQAWWIILKAGDGLAPGNYPVKIAVTSGGATVLTYQLDVNVLPFKLPARLDRAFLICEAASVRDEALLKDLAEHGCNGLNGFNSFRPIRDGEVDFAVWDEYFATLKKYGLDYAFFWYLGNPRSGNSVLKSVGKEKFIEILKGLNERVKDGRYPGIFALSIDEAVTNSRAFGEFKQLSALLRKHAPALKCQGTSLASHRYAKLYKGLIDILACNGSFGPNSRFCRENNIIFTMYGYVAARVSANHTRSLYGFHSWQHQAGGTNGWALRWYNGNAFNDLDAGISDWGILLPNWAGKPISTPAWEGYREGFDDQRYLHVLERLAR</sequence>
<evidence type="ECO:0000313" key="1">
    <source>
        <dbReference type="EMBL" id="KKL94448.1"/>
    </source>
</evidence>
<gene>
    <name evidence="1" type="ORF">LCGC14_1864600</name>
</gene>
<organism evidence="1">
    <name type="scientific">marine sediment metagenome</name>
    <dbReference type="NCBI Taxonomy" id="412755"/>
    <lineage>
        <taxon>unclassified sequences</taxon>
        <taxon>metagenomes</taxon>
        <taxon>ecological metagenomes</taxon>
    </lineage>
</organism>
<proteinExistence type="predicted"/>
<comment type="caution">
    <text evidence="1">The sequence shown here is derived from an EMBL/GenBank/DDBJ whole genome shotgun (WGS) entry which is preliminary data.</text>
</comment>
<dbReference type="EMBL" id="LAZR01018921">
    <property type="protein sequence ID" value="KKL94448.1"/>
    <property type="molecule type" value="Genomic_DNA"/>
</dbReference>
<reference evidence="1" key="1">
    <citation type="journal article" date="2015" name="Nature">
        <title>Complex archaea that bridge the gap between prokaryotes and eukaryotes.</title>
        <authorList>
            <person name="Spang A."/>
            <person name="Saw J.H."/>
            <person name="Jorgensen S.L."/>
            <person name="Zaremba-Niedzwiedzka K."/>
            <person name="Martijn J."/>
            <person name="Lind A.E."/>
            <person name="van Eijk R."/>
            <person name="Schleper C."/>
            <person name="Guy L."/>
            <person name="Ettema T.J."/>
        </authorList>
    </citation>
    <scope>NUCLEOTIDE SEQUENCE</scope>
</reference>
<protein>
    <recommendedName>
        <fullName evidence="2">Glycoside hydrolase 123 C-terminal domain-containing protein</fullName>
    </recommendedName>
</protein>
<feature type="non-terminal residue" evidence="1">
    <location>
        <position position="1"/>
    </location>
</feature>
<accession>A0A0F9G6U6</accession>
<dbReference type="AlphaFoldDB" id="A0A0F9G6U6"/>
<evidence type="ECO:0008006" key="2">
    <source>
        <dbReference type="Google" id="ProtNLM"/>
    </source>
</evidence>
<name>A0A0F9G6U6_9ZZZZ</name>